<dbReference type="Gene3D" id="3.40.50.10210">
    <property type="match status" value="1"/>
</dbReference>
<dbReference type="SUPFAM" id="SSF52733">
    <property type="entry name" value="Nicotinate mononucleotide:5,6-dimethylbenzimidazole phosphoribosyltransferase (CobT)"/>
    <property type="match status" value="1"/>
</dbReference>
<evidence type="ECO:0000256" key="5">
    <source>
        <dbReference type="ARBA" id="ARBA00022573"/>
    </source>
</evidence>
<comment type="function">
    <text evidence="10">Catalyzes the synthesis of alpha-ribazole-5'-phosphate from nicotinate mononucleotide (NAMN) and 5,6-dimethylbenzimidazole (DMB).</text>
</comment>
<keyword evidence="7 10" id="KW-0808">Transferase</keyword>
<evidence type="ECO:0000256" key="1">
    <source>
        <dbReference type="ARBA" id="ARBA00005049"/>
    </source>
</evidence>
<keyword evidence="6 10" id="KW-0328">Glycosyltransferase</keyword>
<evidence type="ECO:0000256" key="8">
    <source>
        <dbReference type="ARBA" id="ARBA00030686"/>
    </source>
</evidence>
<dbReference type="HAMAP" id="MF_00230">
    <property type="entry name" value="CobT"/>
    <property type="match status" value="1"/>
</dbReference>
<comment type="caution">
    <text evidence="11">The sequence shown here is derived from an EMBL/GenBank/DDBJ whole genome shotgun (WGS) entry which is preliminary data.</text>
</comment>
<dbReference type="CDD" id="cd02439">
    <property type="entry name" value="DMB-PRT_CobT"/>
    <property type="match status" value="1"/>
</dbReference>
<keyword evidence="5 10" id="KW-0169">Cobalamin biosynthesis</keyword>
<comment type="catalytic activity">
    <reaction evidence="9 10">
        <text>5,6-dimethylbenzimidazole + nicotinate beta-D-ribonucleotide = alpha-ribazole 5'-phosphate + nicotinate + H(+)</text>
        <dbReference type="Rhea" id="RHEA:11196"/>
        <dbReference type="ChEBI" id="CHEBI:15378"/>
        <dbReference type="ChEBI" id="CHEBI:15890"/>
        <dbReference type="ChEBI" id="CHEBI:32544"/>
        <dbReference type="ChEBI" id="CHEBI:57502"/>
        <dbReference type="ChEBI" id="CHEBI:57918"/>
        <dbReference type="EC" id="2.4.2.21"/>
    </reaction>
</comment>
<evidence type="ECO:0000256" key="7">
    <source>
        <dbReference type="ARBA" id="ARBA00022679"/>
    </source>
</evidence>
<sequence length="349" mass="35355">MAALTLTDLFAVPALDRSLAPALQQALDGKAKPPGALGRIEELALTLGLIQRRLKPIMERPVLLVFAGDHGLTRSGVAAFPSGVTVAMVDALLTGKASANAFARVVGAEVRVIDAGVAADLSDRVGLIQAKVASGTQDASLEPAMTPAQAEAALLAGARVAQGAIADGADLIALGEMGIGNSASAALLMHRLASEPLDACVGQGAGHSAEGMARKRAVLAQAAARSDVTAPFEVLTQFGGYEIAMMAGALLAAARAGVPVLVDGFIGTAAVLLAVRLAPAARDYCLFAHASAEAGHRLMLDAMNARPLLELDMRLGEGTGALLAVPLVKAACALLSEVAELTDVLEAAW</sequence>
<evidence type="ECO:0000256" key="3">
    <source>
        <dbReference type="ARBA" id="ARBA00011991"/>
    </source>
</evidence>
<evidence type="ECO:0000256" key="9">
    <source>
        <dbReference type="ARBA" id="ARBA00047340"/>
    </source>
</evidence>
<name>A0A7W7IP17_9CAUL</name>
<dbReference type="Proteomes" id="UP000539957">
    <property type="component" value="Unassembled WGS sequence"/>
</dbReference>
<dbReference type="GO" id="GO:0008939">
    <property type="term" value="F:nicotinate-nucleotide-dimethylbenzimidazole phosphoribosyltransferase activity"/>
    <property type="evidence" value="ECO:0007669"/>
    <property type="project" value="UniProtKB-UniRule"/>
</dbReference>
<comment type="pathway">
    <text evidence="1 10">Nucleoside biosynthesis; alpha-ribazole biosynthesis; alpha-ribazole from 5,6-dimethylbenzimidazole: step 1/2.</text>
</comment>
<accession>A0A7W7IP17</accession>
<evidence type="ECO:0000256" key="4">
    <source>
        <dbReference type="ARBA" id="ARBA00015486"/>
    </source>
</evidence>
<dbReference type="EMBL" id="JACHKY010000002">
    <property type="protein sequence ID" value="MBB4797901.1"/>
    <property type="molecule type" value="Genomic_DNA"/>
</dbReference>
<dbReference type="InterPro" id="IPR017846">
    <property type="entry name" value="Nict_dMeBzImd_PRibTrfase_bact"/>
</dbReference>
<dbReference type="PANTHER" id="PTHR43463">
    <property type="entry name" value="NICOTINATE-NUCLEOTIDE--DIMETHYLBENZIMIDAZOLE PHOSPHORIBOSYLTRANSFERASE"/>
    <property type="match status" value="1"/>
</dbReference>
<dbReference type="GO" id="GO:0009236">
    <property type="term" value="P:cobalamin biosynthetic process"/>
    <property type="evidence" value="ECO:0007669"/>
    <property type="project" value="UniProtKB-UniRule"/>
</dbReference>
<dbReference type="Gene3D" id="1.10.1610.10">
    <property type="match status" value="1"/>
</dbReference>
<dbReference type="RefSeq" id="WP_184268828.1">
    <property type="nucleotide sequence ID" value="NZ_JACHKY010000002.1"/>
</dbReference>
<evidence type="ECO:0000256" key="2">
    <source>
        <dbReference type="ARBA" id="ARBA00007110"/>
    </source>
</evidence>
<gene>
    <name evidence="10" type="primary">cobT</name>
    <name evidence="11" type="ORF">HNP32_001625</name>
</gene>
<evidence type="ECO:0000313" key="12">
    <source>
        <dbReference type="Proteomes" id="UP000539957"/>
    </source>
</evidence>
<protein>
    <recommendedName>
        <fullName evidence="4 10">Nicotinate-nucleotide--dimethylbenzimidazole phosphoribosyltransferase</fullName>
        <shortName evidence="10">NN:DBI PRT</shortName>
        <ecNumber evidence="3 10">2.4.2.21</ecNumber>
    </recommendedName>
    <alternativeName>
        <fullName evidence="8 10">N(1)-alpha-phosphoribosyltransferase</fullName>
    </alternativeName>
</protein>
<dbReference type="InterPro" id="IPR003200">
    <property type="entry name" value="Nict_dMeBzImd_PRibTrfase"/>
</dbReference>
<dbReference type="NCBIfam" id="NF000996">
    <property type="entry name" value="PRK00105.1"/>
    <property type="match status" value="1"/>
</dbReference>
<dbReference type="EC" id="2.4.2.21" evidence="3 10"/>
<dbReference type="NCBIfam" id="TIGR03160">
    <property type="entry name" value="cobT_DBIPRT"/>
    <property type="match status" value="1"/>
</dbReference>
<keyword evidence="12" id="KW-1185">Reference proteome</keyword>
<dbReference type="InterPro" id="IPR036087">
    <property type="entry name" value="Nict_dMeBzImd_PRibTrfase_sf"/>
</dbReference>
<proteinExistence type="inferred from homology"/>
<dbReference type="Pfam" id="PF02277">
    <property type="entry name" value="DBI_PRT"/>
    <property type="match status" value="1"/>
</dbReference>
<comment type="similarity">
    <text evidence="2 10">Belongs to the CobT family.</text>
</comment>
<evidence type="ECO:0000313" key="11">
    <source>
        <dbReference type="EMBL" id="MBB4797901.1"/>
    </source>
</evidence>
<dbReference type="UniPathway" id="UPA00061">
    <property type="reaction ID" value="UER00516"/>
</dbReference>
<dbReference type="AlphaFoldDB" id="A0A7W7IP17"/>
<dbReference type="PANTHER" id="PTHR43463:SF1">
    <property type="entry name" value="NICOTINATE-NUCLEOTIDE--DIMETHYLBENZIMIDAZOLE PHOSPHORIBOSYLTRANSFERASE"/>
    <property type="match status" value="1"/>
</dbReference>
<dbReference type="FunFam" id="3.40.50.10210:FF:000001">
    <property type="entry name" value="Nicotinate-nucleotide--dimethylbenzimidazole phosphoribosyltransferase"/>
    <property type="match status" value="1"/>
</dbReference>
<organism evidence="11 12">
    <name type="scientific">Brevundimonas bullata</name>
    <dbReference type="NCBI Taxonomy" id="13160"/>
    <lineage>
        <taxon>Bacteria</taxon>
        <taxon>Pseudomonadati</taxon>
        <taxon>Pseudomonadota</taxon>
        <taxon>Alphaproteobacteria</taxon>
        <taxon>Caulobacterales</taxon>
        <taxon>Caulobacteraceae</taxon>
        <taxon>Brevundimonas</taxon>
    </lineage>
</organism>
<dbReference type="InterPro" id="IPR023195">
    <property type="entry name" value="Nict_dMeBzImd_PRibTrfase_N"/>
</dbReference>
<evidence type="ECO:0000256" key="6">
    <source>
        <dbReference type="ARBA" id="ARBA00022676"/>
    </source>
</evidence>
<reference evidence="11 12" key="1">
    <citation type="submission" date="2020-08" db="EMBL/GenBank/DDBJ databases">
        <title>Functional genomics of gut bacteria from endangered species of beetles.</title>
        <authorList>
            <person name="Carlos-Shanley C."/>
        </authorList>
    </citation>
    <scope>NUCLEOTIDE SEQUENCE [LARGE SCALE GENOMIC DNA]</scope>
    <source>
        <strain evidence="11 12">S00123</strain>
    </source>
</reference>
<feature type="active site" description="Proton acceptor" evidence="10">
    <location>
        <position position="317"/>
    </location>
</feature>
<evidence type="ECO:0000256" key="10">
    <source>
        <dbReference type="HAMAP-Rule" id="MF_00230"/>
    </source>
</evidence>